<dbReference type="WBParaSite" id="SBAD_0000483801-mRNA-1">
    <property type="protein sequence ID" value="SBAD_0000483801-mRNA-1"/>
    <property type="gene ID" value="SBAD_0000483801"/>
</dbReference>
<dbReference type="SMART" id="SM00239">
    <property type="entry name" value="C2"/>
    <property type="match status" value="1"/>
</dbReference>
<dbReference type="Gene3D" id="2.60.40.150">
    <property type="entry name" value="C2 domain"/>
    <property type="match status" value="1"/>
</dbReference>
<organism evidence="4">
    <name type="scientific">Soboliphyme baturini</name>
    <dbReference type="NCBI Taxonomy" id="241478"/>
    <lineage>
        <taxon>Eukaryota</taxon>
        <taxon>Metazoa</taxon>
        <taxon>Ecdysozoa</taxon>
        <taxon>Nematoda</taxon>
        <taxon>Enoplea</taxon>
        <taxon>Dorylaimia</taxon>
        <taxon>Dioctophymatida</taxon>
        <taxon>Dioctophymatoidea</taxon>
        <taxon>Soboliphymatidae</taxon>
        <taxon>Soboliphyme</taxon>
    </lineage>
</organism>
<sequence length="117" mass="13417">MLVFNGTVNVRIVEASDLKPTLWRTRFSSVTSQKGSQLLDPYCNVDVDEYLIYTTTTKTRTYNPRWNEQVSTVVHDGQSIGFSVFHDCAIPPDDFVANCRIMFEELVSDLNDIWVSF</sequence>
<keyword evidence="3" id="KW-1185">Reference proteome</keyword>
<evidence type="ECO:0000313" key="2">
    <source>
        <dbReference type="EMBL" id="VDP05053.1"/>
    </source>
</evidence>
<name>A0A183ILZ6_9BILA</name>
<dbReference type="SUPFAM" id="SSF49562">
    <property type="entry name" value="C2 domain (Calcium/lipid-binding domain, CaLB)"/>
    <property type="match status" value="1"/>
</dbReference>
<dbReference type="EMBL" id="UZAM01008455">
    <property type="protein sequence ID" value="VDP05053.1"/>
    <property type="molecule type" value="Genomic_DNA"/>
</dbReference>
<proteinExistence type="predicted"/>
<evidence type="ECO:0000313" key="4">
    <source>
        <dbReference type="WBParaSite" id="SBAD_0000483801-mRNA-1"/>
    </source>
</evidence>
<dbReference type="OrthoDB" id="63267at2759"/>
<dbReference type="AlphaFoldDB" id="A0A183ILZ6"/>
<gene>
    <name evidence="2" type="ORF">SBAD_LOCUS4642</name>
</gene>
<feature type="domain" description="C2" evidence="1">
    <location>
        <begin position="1"/>
        <end position="117"/>
    </location>
</feature>
<accession>A0A183ILZ6</accession>
<dbReference type="InterPro" id="IPR000008">
    <property type="entry name" value="C2_dom"/>
</dbReference>
<reference evidence="2 3" key="2">
    <citation type="submission" date="2018-11" db="EMBL/GenBank/DDBJ databases">
        <authorList>
            <consortium name="Pathogen Informatics"/>
        </authorList>
    </citation>
    <scope>NUCLEOTIDE SEQUENCE [LARGE SCALE GENOMIC DNA]</scope>
</reference>
<reference evidence="4" key="1">
    <citation type="submission" date="2016-06" db="UniProtKB">
        <authorList>
            <consortium name="WormBaseParasite"/>
        </authorList>
    </citation>
    <scope>IDENTIFICATION</scope>
</reference>
<dbReference type="InterPro" id="IPR035892">
    <property type="entry name" value="C2_domain_sf"/>
</dbReference>
<protein>
    <submittedName>
        <fullName evidence="4">C2 domain-containing protein</fullName>
    </submittedName>
</protein>
<dbReference type="PROSITE" id="PS50004">
    <property type="entry name" value="C2"/>
    <property type="match status" value="1"/>
</dbReference>
<dbReference type="Pfam" id="PF00168">
    <property type="entry name" value="C2"/>
    <property type="match status" value="1"/>
</dbReference>
<evidence type="ECO:0000313" key="3">
    <source>
        <dbReference type="Proteomes" id="UP000270296"/>
    </source>
</evidence>
<dbReference type="Proteomes" id="UP000270296">
    <property type="component" value="Unassembled WGS sequence"/>
</dbReference>
<evidence type="ECO:0000259" key="1">
    <source>
        <dbReference type="PROSITE" id="PS50004"/>
    </source>
</evidence>